<comment type="caution">
    <text evidence="1">The sequence shown here is derived from an EMBL/GenBank/DDBJ whole genome shotgun (WGS) entry which is preliminary data.</text>
</comment>
<feature type="non-terminal residue" evidence="1">
    <location>
        <position position="176"/>
    </location>
</feature>
<keyword evidence="2" id="KW-1185">Reference proteome</keyword>
<sequence length="176" mass="19502">MDIGAGKGSTAAALAVNFGVVLATEIYWMLAGATTGRGFLTDRSKLFREDGSSFNNIVSIHIDASHPHSFGIFAVQNISACVIDAQHDFAHIGRETFAVLRQIPCCVETIVYHDYCDVDVFNAVQYFVSAGILAFRTSIGMRNWVAPWCRDGRPEGAAMRVLRHTDKFHERLETLY</sequence>
<dbReference type="EMBL" id="CAXAMM010009058">
    <property type="protein sequence ID" value="CAK9019253.1"/>
    <property type="molecule type" value="Genomic_DNA"/>
</dbReference>
<evidence type="ECO:0000313" key="1">
    <source>
        <dbReference type="EMBL" id="CAK9019253.1"/>
    </source>
</evidence>
<organism evidence="1 2">
    <name type="scientific">Durusdinium trenchii</name>
    <dbReference type="NCBI Taxonomy" id="1381693"/>
    <lineage>
        <taxon>Eukaryota</taxon>
        <taxon>Sar</taxon>
        <taxon>Alveolata</taxon>
        <taxon>Dinophyceae</taxon>
        <taxon>Suessiales</taxon>
        <taxon>Symbiodiniaceae</taxon>
        <taxon>Durusdinium</taxon>
    </lineage>
</organism>
<reference evidence="1 2" key="1">
    <citation type="submission" date="2024-02" db="EMBL/GenBank/DDBJ databases">
        <authorList>
            <person name="Chen Y."/>
            <person name="Shah S."/>
            <person name="Dougan E. K."/>
            <person name="Thang M."/>
            <person name="Chan C."/>
        </authorList>
    </citation>
    <scope>NUCLEOTIDE SEQUENCE [LARGE SCALE GENOMIC DNA]</scope>
</reference>
<protein>
    <submittedName>
        <fullName evidence="1">PBPe domain-containing protein</fullName>
    </submittedName>
</protein>
<proteinExistence type="predicted"/>
<gene>
    <name evidence="1" type="ORF">SCF082_LOCUS14436</name>
</gene>
<evidence type="ECO:0000313" key="2">
    <source>
        <dbReference type="Proteomes" id="UP001642464"/>
    </source>
</evidence>
<name>A0ABP0JY02_9DINO</name>
<accession>A0ABP0JY02</accession>
<dbReference type="Proteomes" id="UP001642464">
    <property type="component" value="Unassembled WGS sequence"/>
</dbReference>